<sequence length="245" mass="26826">MSSILLPSRGQCIQVTDDRQPCQCPWFFPPESPLLDQVGYHPPAPVMLMFSQDICGRCGHGVHTHANYVSTVVNNYPRNRCAAYAEKTRLTQDCTCGAQFYDHIATYNLYRLREPWTVILEYFNPGIGSSSATTMIDYSNDANVAFSPAPRSSDYTPAISSDDASNISVTPAHVYSTPVASTSSTVQTDTAGTLRYSPDGYFPHYSNHPVNSPPTPEGGATNGSFQYQDFQNSTYPAPPEGWSGP</sequence>
<comment type="caution">
    <text evidence="2">The sequence shown here is derived from an EMBL/GenBank/DDBJ whole genome shotgun (WGS) entry which is preliminary data.</text>
</comment>
<dbReference type="AlphaFoldDB" id="A0AA39UHT4"/>
<proteinExistence type="predicted"/>
<dbReference type="EMBL" id="JAUEPR010000006">
    <property type="protein sequence ID" value="KAK0483164.1"/>
    <property type="molecule type" value="Genomic_DNA"/>
</dbReference>
<evidence type="ECO:0000313" key="2">
    <source>
        <dbReference type="EMBL" id="KAK0483164.1"/>
    </source>
</evidence>
<evidence type="ECO:0000313" key="3">
    <source>
        <dbReference type="Proteomes" id="UP001175227"/>
    </source>
</evidence>
<feature type="compositionally biased region" description="Polar residues" evidence="1">
    <location>
        <begin position="222"/>
        <end position="235"/>
    </location>
</feature>
<feature type="region of interest" description="Disordered" evidence="1">
    <location>
        <begin position="202"/>
        <end position="245"/>
    </location>
</feature>
<protein>
    <submittedName>
        <fullName evidence="2">Uncharacterized protein</fullName>
    </submittedName>
</protein>
<reference evidence="2" key="1">
    <citation type="submission" date="2023-06" db="EMBL/GenBank/DDBJ databases">
        <authorList>
            <consortium name="Lawrence Berkeley National Laboratory"/>
            <person name="Ahrendt S."/>
            <person name="Sahu N."/>
            <person name="Indic B."/>
            <person name="Wong-Bajracharya J."/>
            <person name="Merenyi Z."/>
            <person name="Ke H.-M."/>
            <person name="Monk M."/>
            <person name="Kocsube S."/>
            <person name="Drula E."/>
            <person name="Lipzen A."/>
            <person name="Balint B."/>
            <person name="Henrissat B."/>
            <person name="Andreopoulos B."/>
            <person name="Martin F.M."/>
            <person name="Harder C.B."/>
            <person name="Rigling D."/>
            <person name="Ford K.L."/>
            <person name="Foster G.D."/>
            <person name="Pangilinan J."/>
            <person name="Papanicolaou A."/>
            <person name="Barry K."/>
            <person name="LaButti K."/>
            <person name="Viragh M."/>
            <person name="Koriabine M."/>
            <person name="Yan M."/>
            <person name="Riley R."/>
            <person name="Champramary S."/>
            <person name="Plett K.L."/>
            <person name="Tsai I.J."/>
            <person name="Slot J."/>
            <person name="Sipos G."/>
            <person name="Plett J."/>
            <person name="Nagy L.G."/>
            <person name="Grigoriev I.V."/>
        </authorList>
    </citation>
    <scope>NUCLEOTIDE SEQUENCE</scope>
    <source>
        <strain evidence="2">ICMP 16352</strain>
    </source>
</reference>
<evidence type="ECO:0000256" key="1">
    <source>
        <dbReference type="SAM" id="MobiDB-lite"/>
    </source>
</evidence>
<accession>A0AA39UHT4</accession>
<organism evidence="2 3">
    <name type="scientific">Armillaria novae-zelandiae</name>
    <dbReference type="NCBI Taxonomy" id="153914"/>
    <lineage>
        <taxon>Eukaryota</taxon>
        <taxon>Fungi</taxon>
        <taxon>Dikarya</taxon>
        <taxon>Basidiomycota</taxon>
        <taxon>Agaricomycotina</taxon>
        <taxon>Agaricomycetes</taxon>
        <taxon>Agaricomycetidae</taxon>
        <taxon>Agaricales</taxon>
        <taxon>Marasmiineae</taxon>
        <taxon>Physalacriaceae</taxon>
        <taxon>Armillaria</taxon>
    </lineage>
</organism>
<name>A0AA39UHT4_9AGAR</name>
<keyword evidence="3" id="KW-1185">Reference proteome</keyword>
<dbReference type="Proteomes" id="UP001175227">
    <property type="component" value="Unassembled WGS sequence"/>
</dbReference>
<gene>
    <name evidence="2" type="ORF">IW261DRAFT_1461839</name>
</gene>